<dbReference type="HOGENOM" id="CLU_016720_0_0_9"/>
<dbReference type="Gene3D" id="1.10.530.10">
    <property type="match status" value="1"/>
</dbReference>
<dbReference type="InterPro" id="IPR007119">
    <property type="entry name" value="Phage_tail_spike_N"/>
</dbReference>
<dbReference type="InterPro" id="IPR041219">
    <property type="entry name" value="Phage_lysozyme2"/>
</dbReference>
<evidence type="ECO:0000313" key="5">
    <source>
        <dbReference type="EMBL" id="ABJ72682.1"/>
    </source>
</evidence>
<dbReference type="InterPro" id="IPR010572">
    <property type="entry name" value="Tail_dom"/>
</dbReference>
<evidence type="ECO:0000313" key="6">
    <source>
        <dbReference type="Proteomes" id="UP000000240"/>
    </source>
</evidence>
<protein>
    <submittedName>
        <fullName evidence="5">Phage-associated peptidase (Family M23/M37)</fullName>
    </submittedName>
</protein>
<sequence>MSNILFLDKMQQVIKSYDSDEFIECVQTKEITTNASELMNDTLSVSLPFNETIKDASYIAVNDTKEQEFSLYRILTAKDEDDLLSFEAKNFAVDELDNFIIKDIRPKNRSFSYVINQLLSDSDCDWVLGVCEPIKTVSSTFYYTSMREALKALQELGAEFTFSIEITGNKITKKIIHCYNQIGKITNKRFEYGDEVLKIVHQQDRTNIVTALIGRGKGEEVGDGYGRRIEFSDVEWRKSNGKPLDKPKGQNWIEYPEMTKEYGIPSNGKMLPRKTVVVFDDVEDAGVLLQKTYDQLAYYCRPLVQFSTEILGSDSIGNTVSIHRGDRNYHYQTRVFKVVTDHVNGRVQASLGDNLSGNSINRQLSQVQSNISDLDNNKMTFYDSTEIGKYQDDIMRGAGANGGSIYMVNGIEAGVSQSRETYEQVFMDGPKIQDSQYFMIQNNAGISFKQCKKGQWTTIQDVHNGKSTTAWTLDGTFNASFILAGILSGILIQGNVIKSIGDGSYYQSVISNGKFMIEQYKKTTSVDYSNQNWKQTVHGAEIGGFVGTYDGNTNKANGSALINYPGYIFSINQDNGNGSSNPVFQVPSDSTFDKPKFKLFGDGTLQGDINIKGSLTINGVKIDKNGFSGGALEVDSLKVNGRTDTKEFYVNGVKIDKNGGSSGGGNTGWNGQYPPEVISDRDKRYWQIWAMAIGAGFSKQAAAALLGNAQGESDANPTADEGGGRPGFGYGVWQWTDSSGSSPGRVYMINLMTRAGVTDNPDTITAQFKLLMWHAPNGQWFATSAYPYSWSQFMALTDINTATQAFVANFERPLNGHPERSTWAQEWYNKFVNLKIPSGGGGYISPISSPITVTSEMGWRTSPITGAQEFHNAMDLVNGNPTTPILASGDGQVVQAGSNYYDWYGNYTVIKHADGLYTGYAHQSRIDVSVGQNVKKGQQIGLMGATGPVTGPHLHFQFMDQYWPSSSAHFKNPRDYINF</sequence>
<dbReference type="NCBIfam" id="TIGR01665">
    <property type="entry name" value="put_anti_recept"/>
    <property type="match status" value="1"/>
</dbReference>
<evidence type="ECO:0000256" key="1">
    <source>
        <dbReference type="ARBA" id="ARBA00022729"/>
    </source>
</evidence>
<dbReference type="SUPFAM" id="SSF51261">
    <property type="entry name" value="Duplicated hybrid motif"/>
    <property type="match status" value="1"/>
</dbReference>
<dbReference type="PANTHER" id="PTHR21666">
    <property type="entry name" value="PEPTIDASE-RELATED"/>
    <property type="match status" value="1"/>
</dbReference>
<dbReference type="GO" id="GO:0004222">
    <property type="term" value="F:metalloendopeptidase activity"/>
    <property type="evidence" value="ECO:0007669"/>
    <property type="project" value="TreeGrafter"/>
</dbReference>
<accession>Q02ZE0</accession>
<dbReference type="InterPro" id="IPR011055">
    <property type="entry name" value="Dup_hybrid_motif"/>
</dbReference>
<proteinExistence type="predicted"/>
<organism evidence="5 6">
    <name type="scientific">Lactococcus lactis subsp. cremoris (strain SK11)</name>
    <dbReference type="NCBI Taxonomy" id="272622"/>
    <lineage>
        <taxon>Bacteria</taxon>
        <taxon>Bacillati</taxon>
        <taxon>Bacillota</taxon>
        <taxon>Bacilli</taxon>
        <taxon>Lactobacillales</taxon>
        <taxon>Streptococcaceae</taxon>
        <taxon>Lactococcus</taxon>
        <taxon>Lactococcus cremoris subsp. cremoris</taxon>
    </lineage>
</organism>
<dbReference type="PANTHER" id="PTHR21666:SF289">
    <property type="entry name" value="L-ALA--D-GLU ENDOPEPTIDASE"/>
    <property type="match status" value="1"/>
</dbReference>
<evidence type="ECO:0000259" key="3">
    <source>
        <dbReference type="Pfam" id="PF06605"/>
    </source>
</evidence>
<name>Q02ZE0_LACLS</name>
<dbReference type="CDD" id="cd12797">
    <property type="entry name" value="M23_peptidase"/>
    <property type="match status" value="1"/>
</dbReference>
<keyword evidence="1" id="KW-0732">Signal</keyword>
<dbReference type="EMBL" id="CP000425">
    <property type="protein sequence ID" value="ABJ72682.1"/>
    <property type="molecule type" value="Genomic_DNA"/>
</dbReference>
<dbReference type="Proteomes" id="UP000000240">
    <property type="component" value="Chromosome"/>
</dbReference>
<dbReference type="RefSeq" id="WP_011676061.1">
    <property type="nucleotide sequence ID" value="NC_008527.1"/>
</dbReference>
<dbReference type="Pfam" id="PF06605">
    <property type="entry name" value="Prophage_tail"/>
    <property type="match status" value="1"/>
</dbReference>
<dbReference type="Gene3D" id="2.70.70.10">
    <property type="entry name" value="Glucose Permease (Domain IIA)"/>
    <property type="match status" value="1"/>
</dbReference>
<gene>
    <name evidence="5" type="ordered locus">LACR_1148</name>
</gene>
<evidence type="ECO:0000259" key="2">
    <source>
        <dbReference type="Pfam" id="PF01551"/>
    </source>
</evidence>
<dbReference type="InterPro" id="IPR016047">
    <property type="entry name" value="M23ase_b-sheet_dom"/>
</dbReference>
<evidence type="ECO:0000259" key="4">
    <source>
        <dbReference type="Pfam" id="PF18013"/>
    </source>
</evidence>
<dbReference type="Pfam" id="PF01551">
    <property type="entry name" value="Peptidase_M23"/>
    <property type="match status" value="1"/>
</dbReference>
<feature type="domain" description="Phage tail lysozyme" evidence="4">
    <location>
        <begin position="684"/>
        <end position="831"/>
    </location>
</feature>
<feature type="domain" description="M23ase beta-sheet core" evidence="2">
    <location>
        <begin position="870"/>
        <end position="961"/>
    </location>
</feature>
<dbReference type="AlphaFoldDB" id="Q02ZE0"/>
<dbReference type="KEGG" id="llc:LACR_1148"/>
<feature type="domain" description="Tail spike" evidence="3">
    <location>
        <begin position="96"/>
        <end position="339"/>
    </location>
</feature>
<reference evidence="5 6" key="1">
    <citation type="journal article" date="2006" name="Proc. Natl. Acad. Sci. U.S.A.">
        <title>Comparative genomics of the lactic acid bacteria.</title>
        <authorList>
            <person name="Makarova K."/>
            <person name="Slesarev A."/>
            <person name="Wolf Y."/>
            <person name="Sorokin A."/>
            <person name="Mirkin B."/>
            <person name="Koonin E."/>
            <person name="Pavlov A."/>
            <person name="Pavlova N."/>
            <person name="Karamychev V."/>
            <person name="Polouchine N."/>
            <person name="Shakhova V."/>
            <person name="Grigoriev I."/>
            <person name="Lou Y."/>
            <person name="Rohksar D."/>
            <person name="Lucas S."/>
            <person name="Huang K."/>
            <person name="Goodstein D.M."/>
            <person name="Hawkins T."/>
            <person name="Plengvidhya V."/>
            <person name="Welker D."/>
            <person name="Hughes J."/>
            <person name="Goh Y."/>
            <person name="Benson A."/>
            <person name="Baldwin K."/>
            <person name="Lee J.H."/>
            <person name="Diaz-Muniz I."/>
            <person name="Dosti B."/>
            <person name="Smeianov V."/>
            <person name="Wechter W."/>
            <person name="Barabote R."/>
            <person name="Lorca G."/>
            <person name="Altermann E."/>
            <person name="Barrangou R."/>
            <person name="Ganesan B."/>
            <person name="Xie Y."/>
            <person name="Rawsthorne H."/>
            <person name="Tamir D."/>
            <person name="Parker C."/>
            <person name="Breidt F."/>
            <person name="Broadbent J."/>
            <person name="Hutkins R."/>
            <person name="O'Sullivan D."/>
            <person name="Steele J."/>
            <person name="Unlu G."/>
            <person name="Saier M."/>
            <person name="Klaenhammer T."/>
            <person name="Richardson P."/>
            <person name="Kozyavkin S."/>
            <person name="Weimer B."/>
            <person name="Mills D."/>
        </authorList>
    </citation>
    <scope>NUCLEOTIDE SEQUENCE [LARGE SCALE GENOMIC DNA]</scope>
    <source>
        <strain evidence="5 6">SK11</strain>
    </source>
</reference>
<dbReference type="Pfam" id="PF18013">
    <property type="entry name" value="Phage_lysozyme2"/>
    <property type="match status" value="1"/>
</dbReference>
<dbReference type="InterPro" id="IPR050570">
    <property type="entry name" value="Cell_wall_metabolism_enzyme"/>
</dbReference>